<comment type="caution">
    <text evidence="1">The sequence shown here is derived from an EMBL/GenBank/DDBJ whole genome shotgun (WGS) entry which is preliminary data.</text>
</comment>
<dbReference type="Proteomes" id="UP001287436">
    <property type="component" value="Unassembled WGS sequence"/>
</dbReference>
<sequence>MKIIILMNDRMASAQANAAPALKNPPASLFLTLRETNTISSQGYKESSVAIIRL</sequence>
<reference evidence="1 2" key="1">
    <citation type="submission" date="2023-10" db="EMBL/GenBank/DDBJ databases">
        <title>Fecal carriage and genetic characteristics of carbapenem-resistant Enterobacterales among healthy adults from four provinces of China.</title>
        <authorList>
            <person name="Li Y."/>
            <person name="Zhang R."/>
        </authorList>
    </citation>
    <scope>NUCLEOTIDE SEQUENCE [LARGE SCALE GENOMIC DNA]</scope>
    <source>
        <strain evidence="1 2">HN-157</strain>
    </source>
</reference>
<evidence type="ECO:0000313" key="1">
    <source>
        <dbReference type="EMBL" id="MDW2717943.1"/>
    </source>
</evidence>
<accession>A0ABD5HHX5</accession>
<protein>
    <submittedName>
        <fullName evidence="1">Uncharacterized protein</fullName>
    </submittedName>
</protein>
<gene>
    <name evidence="1" type="ORF">RYZ49_19260</name>
</gene>
<organism evidence="1 2">
    <name type="scientific">Klebsiella pasteurii</name>
    <dbReference type="NCBI Taxonomy" id="2587529"/>
    <lineage>
        <taxon>Bacteria</taxon>
        <taxon>Pseudomonadati</taxon>
        <taxon>Pseudomonadota</taxon>
        <taxon>Gammaproteobacteria</taxon>
        <taxon>Enterobacterales</taxon>
        <taxon>Enterobacteriaceae</taxon>
        <taxon>Klebsiella/Raoultella group</taxon>
        <taxon>Klebsiella</taxon>
    </lineage>
</organism>
<dbReference type="EMBL" id="JAWPBP010000017">
    <property type="protein sequence ID" value="MDW2717943.1"/>
    <property type="molecule type" value="Genomic_DNA"/>
</dbReference>
<name>A0ABD5HHX5_9ENTR</name>
<dbReference type="AlphaFoldDB" id="A0ABD5HHX5"/>
<proteinExistence type="predicted"/>
<evidence type="ECO:0000313" key="2">
    <source>
        <dbReference type="Proteomes" id="UP001287436"/>
    </source>
</evidence>